<dbReference type="InterPro" id="IPR016047">
    <property type="entry name" value="M23ase_b-sheet_dom"/>
</dbReference>
<name>A0A5N0EGX8_9NOCA</name>
<accession>A0A5N0EGX8</accession>
<dbReference type="InterPro" id="IPR050570">
    <property type="entry name" value="Cell_wall_metabolism_enzyme"/>
</dbReference>
<dbReference type="GO" id="GO:0004222">
    <property type="term" value="F:metalloendopeptidase activity"/>
    <property type="evidence" value="ECO:0007669"/>
    <property type="project" value="TreeGrafter"/>
</dbReference>
<proteinExistence type="predicted"/>
<gene>
    <name evidence="2" type="ORF">F3087_12080</name>
</gene>
<dbReference type="OrthoDB" id="1099523at2"/>
<protein>
    <submittedName>
        <fullName evidence="2">M23 family metallopeptidase</fullName>
    </submittedName>
</protein>
<dbReference type="Gene3D" id="2.70.70.10">
    <property type="entry name" value="Glucose Permease (Domain IIA)"/>
    <property type="match status" value="1"/>
</dbReference>
<evidence type="ECO:0000313" key="2">
    <source>
        <dbReference type="EMBL" id="KAA8888647.1"/>
    </source>
</evidence>
<keyword evidence="3" id="KW-1185">Reference proteome</keyword>
<reference evidence="2 3" key="1">
    <citation type="submission" date="2019-09" db="EMBL/GenBank/DDBJ databases">
        <authorList>
            <person name="Wang X."/>
        </authorList>
    </citation>
    <scope>NUCLEOTIDE SEQUENCE [LARGE SCALE GENOMIC DNA]</scope>
    <source>
        <strain evidence="2 3">CICC 11023</strain>
    </source>
</reference>
<dbReference type="PANTHER" id="PTHR21666">
    <property type="entry name" value="PEPTIDASE-RELATED"/>
    <property type="match status" value="1"/>
</dbReference>
<dbReference type="InterPro" id="IPR011055">
    <property type="entry name" value="Dup_hybrid_motif"/>
</dbReference>
<dbReference type="CDD" id="cd12797">
    <property type="entry name" value="M23_peptidase"/>
    <property type="match status" value="1"/>
</dbReference>
<feature type="domain" description="M23ase beta-sheet core" evidence="1">
    <location>
        <begin position="141"/>
        <end position="236"/>
    </location>
</feature>
<dbReference type="SUPFAM" id="SSF51261">
    <property type="entry name" value="Duplicated hybrid motif"/>
    <property type="match status" value="1"/>
</dbReference>
<dbReference type="PANTHER" id="PTHR21666:SF270">
    <property type="entry name" value="MUREIN HYDROLASE ACTIVATOR ENVC"/>
    <property type="match status" value="1"/>
</dbReference>
<evidence type="ECO:0000313" key="3">
    <source>
        <dbReference type="Proteomes" id="UP000323876"/>
    </source>
</evidence>
<dbReference type="AlphaFoldDB" id="A0A5N0EGX8"/>
<evidence type="ECO:0000259" key="1">
    <source>
        <dbReference type="Pfam" id="PF01551"/>
    </source>
</evidence>
<comment type="caution">
    <text evidence="2">The sequence shown here is derived from an EMBL/GenBank/DDBJ whole genome shotgun (WGS) entry which is preliminary data.</text>
</comment>
<sequence>MPGRRPAKRGGAHRLPAPPAALKGRAAVAAVAAGAVVAAGQAAFASPEQPSQAVDYEAAGQIHEIAAQSVSLADPSASPESPQVLNVSGALNPGAFNDILQKGQKYAEDLAAQEAAKLRPLFTKFAAGTFTSGYGARWGVQHLGVDIAGPIGTPIVAVADGTVIEAGPAAGFGMWVRLLHDDGTVTIYGHIDTATVSQGQRVMAGDQIATIGNRGFSTGPHCHFEVWLNGSDKIDPLPWLATRGISLGSQRD</sequence>
<dbReference type="EMBL" id="VXLC01000004">
    <property type="protein sequence ID" value="KAA8888647.1"/>
    <property type="molecule type" value="Genomic_DNA"/>
</dbReference>
<organism evidence="2 3">
    <name type="scientific">Nocardia colli</name>
    <dbReference type="NCBI Taxonomy" id="2545717"/>
    <lineage>
        <taxon>Bacteria</taxon>
        <taxon>Bacillati</taxon>
        <taxon>Actinomycetota</taxon>
        <taxon>Actinomycetes</taxon>
        <taxon>Mycobacteriales</taxon>
        <taxon>Nocardiaceae</taxon>
        <taxon>Nocardia</taxon>
    </lineage>
</organism>
<dbReference type="Pfam" id="PF01551">
    <property type="entry name" value="Peptidase_M23"/>
    <property type="match status" value="1"/>
</dbReference>
<dbReference type="Proteomes" id="UP000323876">
    <property type="component" value="Unassembled WGS sequence"/>
</dbReference>